<reference evidence="1 2" key="1">
    <citation type="submission" date="2016-10" db="EMBL/GenBank/DDBJ databases">
        <authorList>
            <person name="de Groot N.N."/>
        </authorList>
    </citation>
    <scope>NUCLEOTIDE SEQUENCE [LARGE SCALE GENOMIC DNA]</scope>
    <source>
        <strain evidence="1 2">B7-7</strain>
    </source>
</reference>
<keyword evidence="2" id="KW-1185">Reference proteome</keyword>
<dbReference type="Pfam" id="PF13384">
    <property type="entry name" value="HTH_23"/>
    <property type="match status" value="1"/>
</dbReference>
<name>A0A1H9DJJ9_9GAMM</name>
<keyword evidence="1" id="KW-0371">Homeobox</keyword>
<dbReference type="InterPro" id="IPR009057">
    <property type="entry name" value="Homeodomain-like_sf"/>
</dbReference>
<dbReference type="GO" id="GO:0003677">
    <property type="term" value="F:DNA binding"/>
    <property type="evidence" value="ECO:0007669"/>
    <property type="project" value="UniProtKB-KW"/>
</dbReference>
<gene>
    <name evidence="1" type="ORF">SAMN05421693_1184</name>
</gene>
<dbReference type="EMBL" id="FOFO01000018">
    <property type="protein sequence ID" value="SEQ13680.1"/>
    <property type="molecule type" value="Genomic_DNA"/>
</dbReference>
<dbReference type="Pfam" id="PF13565">
    <property type="entry name" value="HTH_32"/>
    <property type="match status" value="1"/>
</dbReference>
<accession>A0A1H9DJJ9</accession>
<keyword evidence="1" id="KW-0238">DNA-binding</keyword>
<dbReference type="STRING" id="867345.SAMN05421693_1184"/>
<dbReference type="RefSeq" id="WP_238375919.1">
    <property type="nucleotide sequence ID" value="NZ_FOFO01000018.1"/>
</dbReference>
<sequence>MIDLSAEQRALLEGLARRRETSHSLVQRAQIVLRAADGEPNTQIAAAVGLGEDAVGQWRRRWTQASAALAALAGQPKRLRAEVERVLSDQPRPGCPGEFTSEQICQIIALACEKPPPPLTHWTRQDLARESIARGIVTSISASSIGRFLKSG</sequence>
<protein>
    <submittedName>
        <fullName evidence="1">Homeodomain-like domain-containing protein</fullName>
    </submittedName>
</protein>
<dbReference type="AlphaFoldDB" id="A0A1H9DJJ9"/>
<proteinExistence type="predicted"/>
<organism evidence="1 2">
    <name type="scientific">Ectothiorhodospira magna</name>
    <dbReference type="NCBI Taxonomy" id="867345"/>
    <lineage>
        <taxon>Bacteria</taxon>
        <taxon>Pseudomonadati</taxon>
        <taxon>Pseudomonadota</taxon>
        <taxon>Gammaproteobacteria</taxon>
        <taxon>Chromatiales</taxon>
        <taxon>Ectothiorhodospiraceae</taxon>
        <taxon>Ectothiorhodospira</taxon>
    </lineage>
</organism>
<evidence type="ECO:0000313" key="1">
    <source>
        <dbReference type="EMBL" id="SEQ13680.1"/>
    </source>
</evidence>
<evidence type="ECO:0000313" key="2">
    <source>
        <dbReference type="Proteomes" id="UP000199496"/>
    </source>
</evidence>
<dbReference type="Proteomes" id="UP000199496">
    <property type="component" value="Unassembled WGS sequence"/>
</dbReference>
<dbReference type="SUPFAM" id="SSF46689">
    <property type="entry name" value="Homeodomain-like"/>
    <property type="match status" value="1"/>
</dbReference>